<reference evidence="7 8" key="1">
    <citation type="submission" date="2022-02" db="EMBL/GenBank/DDBJ databases">
        <title>Uncovering new skin microbiome diversity through culturing and metagenomics.</title>
        <authorList>
            <person name="Conlan S."/>
            <person name="Deming C."/>
            <person name="Nisc Comparative Sequencing Program N."/>
            <person name="Segre J.A."/>
        </authorList>
    </citation>
    <scope>NUCLEOTIDE SEQUENCE [LARGE SCALE GENOMIC DNA]</scope>
    <source>
        <strain evidence="7 8">ACRQZ</strain>
    </source>
</reference>
<dbReference type="RefSeq" id="WP_019286425.1">
    <property type="nucleotide sequence ID" value="NZ_DAMDMH010000014.1"/>
</dbReference>
<name>A0ABS9Q0M6_9MICO</name>
<evidence type="ECO:0000256" key="5">
    <source>
        <dbReference type="ARBA" id="ARBA00023315"/>
    </source>
</evidence>
<evidence type="ECO:0000256" key="6">
    <source>
        <dbReference type="ARBA" id="ARBA00023316"/>
    </source>
</evidence>
<dbReference type="PANTHER" id="PTHR36174">
    <property type="entry name" value="LIPID II:GLYCINE GLYCYLTRANSFERASE"/>
    <property type="match status" value="1"/>
</dbReference>
<dbReference type="PROSITE" id="PS51191">
    <property type="entry name" value="FEMABX"/>
    <property type="match status" value="1"/>
</dbReference>
<keyword evidence="6" id="KW-0961">Cell wall biogenesis/degradation</keyword>
<evidence type="ECO:0000313" key="7">
    <source>
        <dbReference type="EMBL" id="MCG7321427.1"/>
    </source>
</evidence>
<dbReference type="Proteomes" id="UP001521931">
    <property type="component" value="Unassembled WGS sequence"/>
</dbReference>
<accession>A0ABS9Q0M6</accession>
<comment type="similarity">
    <text evidence="1">Belongs to the FemABX family.</text>
</comment>
<keyword evidence="4" id="KW-0573">Peptidoglycan synthesis</keyword>
<dbReference type="EMBL" id="JAKRCV010000012">
    <property type="protein sequence ID" value="MCG7321427.1"/>
    <property type="molecule type" value="Genomic_DNA"/>
</dbReference>
<keyword evidence="8" id="KW-1185">Reference proteome</keyword>
<keyword evidence="3" id="KW-0133">Cell shape</keyword>
<dbReference type="InterPro" id="IPR003447">
    <property type="entry name" value="FEMABX"/>
</dbReference>
<proteinExistence type="inferred from homology"/>
<evidence type="ECO:0000256" key="4">
    <source>
        <dbReference type="ARBA" id="ARBA00022984"/>
    </source>
</evidence>
<sequence>MTEPSTTARPPLRIVSLGADGLDAGVEARSGSFLQLSSWAALKSEWEGERIAWVDEHDDVQGVGLVLHRRLPKVRRSLAYLPEGPVLPWDEVAEDPQRWFGPLVEHARRSGAFTLRVGCPSTARTWDPGTVKAALADEDQTSLYAVPADSVDASGSAIVSWLQAHGWSRADDGPGFAAGQPRLTAGLPLAGQTEESLLKGMNQQWRRNIKAATKAGVQVRLATPETLREDVAAFHRVYVETAERDGFTPRPESYFHRMAELMGAPGSPARFELALGELDGELLAATINITVADRCWYLYGASTTARREARAMNGTQWFGIQRALAEGCSVYDMRGITDEIGNDDPHAGLVRFKISVGCDVHERVGEWDLPINRLLHKAFQLYLGRRG</sequence>
<evidence type="ECO:0000256" key="1">
    <source>
        <dbReference type="ARBA" id="ARBA00009943"/>
    </source>
</evidence>
<organism evidence="7 8">
    <name type="scientific">Arsenicicoccus bolidensis</name>
    <dbReference type="NCBI Taxonomy" id="229480"/>
    <lineage>
        <taxon>Bacteria</taxon>
        <taxon>Bacillati</taxon>
        <taxon>Actinomycetota</taxon>
        <taxon>Actinomycetes</taxon>
        <taxon>Micrococcales</taxon>
        <taxon>Intrasporangiaceae</taxon>
        <taxon>Arsenicicoccus</taxon>
    </lineage>
</organism>
<dbReference type="Pfam" id="PF02388">
    <property type="entry name" value="FemAB"/>
    <property type="match status" value="2"/>
</dbReference>
<comment type="caution">
    <text evidence="7">The sequence shown here is derived from an EMBL/GenBank/DDBJ whole genome shotgun (WGS) entry which is preliminary data.</text>
</comment>
<evidence type="ECO:0000313" key="8">
    <source>
        <dbReference type="Proteomes" id="UP001521931"/>
    </source>
</evidence>
<dbReference type="InterPro" id="IPR050644">
    <property type="entry name" value="PG_Glycine_Bridge_Synth"/>
</dbReference>
<dbReference type="SUPFAM" id="SSF55729">
    <property type="entry name" value="Acyl-CoA N-acyltransferases (Nat)"/>
    <property type="match status" value="2"/>
</dbReference>
<evidence type="ECO:0000256" key="3">
    <source>
        <dbReference type="ARBA" id="ARBA00022960"/>
    </source>
</evidence>
<dbReference type="InterPro" id="IPR016181">
    <property type="entry name" value="Acyl_CoA_acyltransferase"/>
</dbReference>
<gene>
    <name evidence="7" type="ORF">MHL29_05890</name>
</gene>
<evidence type="ECO:0000256" key="2">
    <source>
        <dbReference type="ARBA" id="ARBA00022679"/>
    </source>
</evidence>
<dbReference type="PANTHER" id="PTHR36174:SF1">
    <property type="entry name" value="LIPID II:GLYCINE GLYCYLTRANSFERASE"/>
    <property type="match status" value="1"/>
</dbReference>
<keyword evidence="2" id="KW-0808">Transferase</keyword>
<dbReference type="Gene3D" id="3.40.630.30">
    <property type="match status" value="2"/>
</dbReference>
<protein>
    <submittedName>
        <fullName evidence="7">Aminoacyltransferase</fullName>
    </submittedName>
</protein>
<keyword evidence="5" id="KW-0012">Acyltransferase</keyword>